<evidence type="ECO:0000313" key="2">
    <source>
        <dbReference type="EMBL" id="AOQ23413.1"/>
    </source>
</evidence>
<feature type="domain" description="Glycosyl transferase family 28 C-terminal" evidence="1">
    <location>
        <begin position="171"/>
        <end position="308"/>
    </location>
</feature>
<dbReference type="Proteomes" id="UP000094598">
    <property type="component" value="Chromosome"/>
</dbReference>
<organism evidence="2 4">
    <name type="scientific">Neomoorella thermoacetica</name>
    <name type="common">Clostridium thermoaceticum</name>
    <dbReference type="NCBI Taxonomy" id="1525"/>
    <lineage>
        <taxon>Bacteria</taxon>
        <taxon>Bacillati</taxon>
        <taxon>Bacillota</taxon>
        <taxon>Clostridia</taxon>
        <taxon>Neomoorellales</taxon>
        <taxon>Neomoorellaceae</taxon>
        <taxon>Neomoorella</taxon>
    </lineage>
</organism>
<evidence type="ECO:0000259" key="1">
    <source>
        <dbReference type="Pfam" id="PF04101"/>
    </source>
</evidence>
<keyword evidence="3" id="KW-0328">Glycosyltransferase</keyword>
<reference evidence="2 4" key="1">
    <citation type="submission" date="2016-08" db="EMBL/GenBank/DDBJ databases">
        <title>Moorella thermoacetica DSM 103132.</title>
        <authorList>
            <person name="Jendresen C.B."/>
            <person name="Redl S.M."/>
            <person name="Jensen T.O."/>
            <person name="Nielsen A.T."/>
        </authorList>
    </citation>
    <scope>NUCLEOTIDE SEQUENCE [LARGE SCALE GENOMIC DNA]</scope>
    <source>
        <strain evidence="2 4">DSM 103132</strain>
    </source>
</reference>
<gene>
    <name evidence="3" type="primary">murG_1</name>
    <name evidence="2" type="ORF">Maut_00957</name>
    <name evidence="3" type="ORF">MTAT_09940</name>
</gene>
<dbReference type="Gene3D" id="3.40.50.11190">
    <property type="match status" value="1"/>
</dbReference>
<dbReference type="EC" id="2.4.1.227" evidence="3"/>
<reference evidence="3 5" key="2">
    <citation type="submission" date="2019-05" db="EMBL/GenBank/DDBJ databases">
        <title>Genome sequence of Moorella thermoacetica ATCC 33924.</title>
        <authorList>
            <person name="Poehlein A."/>
            <person name="Bengelsdorf F.R."/>
            <person name="Duerre P."/>
            <person name="Daniel R."/>
        </authorList>
    </citation>
    <scope>NUCLEOTIDE SEQUENCE [LARGE SCALE GENOMIC DNA]</scope>
    <source>
        <strain evidence="3 5">ATCC 33924</strain>
    </source>
</reference>
<accession>A0AAC9MTE3</accession>
<evidence type="ECO:0000313" key="5">
    <source>
        <dbReference type="Proteomes" id="UP000322283"/>
    </source>
</evidence>
<dbReference type="InterPro" id="IPR007235">
    <property type="entry name" value="Glyco_trans_28_C"/>
</dbReference>
<dbReference type="Pfam" id="PF04101">
    <property type="entry name" value="Glyco_tran_28_C"/>
    <property type="match status" value="1"/>
</dbReference>
<proteinExistence type="predicted"/>
<keyword evidence="3" id="KW-0808">Transferase</keyword>
<evidence type="ECO:0000313" key="3">
    <source>
        <dbReference type="EMBL" id="TYL13598.1"/>
    </source>
</evidence>
<sequence length="347" mass="37307">MAMKIILRPDAGPEAGLGHLGRSLALGRALKQKGAQVTVVSHNDASTREFIAKSGFNFIPLRESLAPCGQVTGIEGDLVADADIVIIDSYKVTDESLEQIAARNKFLVIIDDLGKQYPGAQIVITSRTTPPFPYRQGVWPLYLCSPRYALLREEFADPPLRHTEICRNVLLTMGGSDPFSLTTLLSEALLEGLSSEIKVNVVLGPFFASDDTIAALAAQSGGRLVVHRSPFSMRQLMAKADLAVSAGGQTLLELAAMGIPAVVVQVAENQAENIRYFVNAGSTVFAGRAREQDIQVKVAKLITELASDIGLREKMSLCGQRTVDGKGASRAAEKIFALFGEFYGDDV</sequence>
<dbReference type="EMBL" id="CP017019">
    <property type="protein sequence ID" value="AOQ23413.1"/>
    <property type="molecule type" value="Genomic_DNA"/>
</dbReference>
<dbReference type="SUPFAM" id="SSF53756">
    <property type="entry name" value="UDP-Glycosyltransferase/glycogen phosphorylase"/>
    <property type="match status" value="1"/>
</dbReference>
<dbReference type="PANTHER" id="PTHR21015:SF22">
    <property type="entry name" value="GLYCOSYLTRANSFERASE"/>
    <property type="match status" value="1"/>
</dbReference>
<dbReference type="PANTHER" id="PTHR21015">
    <property type="entry name" value="UDP-N-ACETYLGLUCOSAMINE--N-ACETYLMURAMYL-(PENTAPEPTIDE) PYROPHOSPHORYL-UNDECAPRENOL N-ACETYLGLUCOSAMINE TRANSFERASE 1"/>
    <property type="match status" value="1"/>
</dbReference>
<dbReference type="EMBL" id="VCDX01000003">
    <property type="protein sequence ID" value="TYL13598.1"/>
    <property type="molecule type" value="Genomic_DNA"/>
</dbReference>
<keyword evidence="5" id="KW-1185">Reference proteome</keyword>
<dbReference type="Proteomes" id="UP000322283">
    <property type="component" value="Unassembled WGS sequence"/>
</dbReference>
<dbReference type="Gene3D" id="3.40.50.2000">
    <property type="entry name" value="Glycogen Phosphorylase B"/>
    <property type="match status" value="1"/>
</dbReference>
<dbReference type="AlphaFoldDB" id="A0AAC9MTE3"/>
<name>A0AAC9MTE3_NEOTH</name>
<protein>
    <submittedName>
        <fullName evidence="3">UDP-N-acetylglucosamine transferase</fullName>
        <ecNumber evidence="3">2.4.1.227</ecNumber>
    </submittedName>
    <submittedName>
        <fullName evidence="2">Undecaprenyldiphospho-muramoylpentapeptide beta-N-acetylglucosaminyltransferase</fullName>
    </submittedName>
</protein>
<evidence type="ECO:0000313" key="4">
    <source>
        <dbReference type="Proteomes" id="UP000094598"/>
    </source>
</evidence>
<dbReference type="GO" id="GO:0016758">
    <property type="term" value="F:hexosyltransferase activity"/>
    <property type="evidence" value="ECO:0007669"/>
    <property type="project" value="InterPro"/>
</dbReference>